<sequence>MNAKISIIIPVYNAAEYLDKNIQSILGQSYTNLELILVDDGSKDTSAEIMRKYQDLDSRVIALFQKNSGAPTARNYGLSIATGDYIQFVDSDDYMAEDALINMATALNNSDCDVVISAYDTVDENEKAIKKIAMPLEANHYSVSDHRMTLSLLPPMPGNKLFRASVISDNELEFEPSLRQAQDLNFYLKVLLFSEKVVILDTITYHYRVRAGSISHTYTLVILEVIKSIRNVKDFYLQNGMINEKLFSNIKFHHYNFQIQKIPQILNLEDRKIAMQAFKKEFETINHNDLLPNYRGKKYFINRLKMFLQPVYTSKVYTRYQNTKEQRK</sequence>
<dbReference type="EMBL" id="CP049889">
    <property type="protein sequence ID" value="QIK51208.1"/>
    <property type="molecule type" value="Genomic_DNA"/>
</dbReference>
<dbReference type="GeneID" id="94552338"/>
<keyword evidence="1" id="KW-0328">Glycosyltransferase</keyword>
<dbReference type="SUPFAM" id="SSF53448">
    <property type="entry name" value="Nucleotide-diphospho-sugar transferases"/>
    <property type="match status" value="1"/>
</dbReference>
<reference evidence="4 5" key="1">
    <citation type="journal article" date="2017" name="Int. J. Syst. Evol. Microbiol.">
        <title>Jeotgalibaca porci sp. nov. and Jeotgalibaca arthritidis sp. nov., isolated from pigs, and emended description of the genus Jeotgalibaca.</title>
        <authorList>
            <person name="Zamora L."/>
            <person name="Perez-Sancho M."/>
            <person name="Dominguez L."/>
            <person name="Fernandez-Garayzabal J.F."/>
            <person name="Vela A.I."/>
        </authorList>
    </citation>
    <scope>NUCLEOTIDE SEQUENCE [LARGE SCALE GENOMIC DNA]</scope>
    <source>
        <strain evidence="4 5">CCUG 69148</strain>
    </source>
</reference>
<accession>A0A6G7WG86</accession>
<name>A0A6G7WG86_9LACT</name>
<evidence type="ECO:0000256" key="2">
    <source>
        <dbReference type="ARBA" id="ARBA00022679"/>
    </source>
</evidence>
<organism evidence="4 5">
    <name type="scientific">Jeotgalibaca porci</name>
    <dbReference type="NCBI Taxonomy" id="1868793"/>
    <lineage>
        <taxon>Bacteria</taxon>
        <taxon>Bacillati</taxon>
        <taxon>Bacillota</taxon>
        <taxon>Bacilli</taxon>
        <taxon>Lactobacillales</taxon>
        <taxon>Carnobacteriaceae</taxon>
        <taxon>Jeotgalibaca</taxon>
    </lineage>
</organism>
<evidence type="ECO:0000259" key="3">
    <source>
        <dbReference type="Pfam" id="PF00535"/>
    </source>
</evidence>
<dbReference type="Proteomes" id="UP000501830">
    <property type="component" value="Chromosome"/>
</dbReference>
<dbReference type="RefSeq" id="WP_166062259.1">
    <property type="nucleotide sequence ID" value="NZ_CP049889.1"/>
</dbReference>
<dbReference type="Gene3D" id="3.90.550.10">
    <property type="entry name" value="Spore Coat Polysaccharide Biosynthesis Protein SpsA, Chain A"/>
    <property type="match status" value="1"/>
</dbReference>
<keyword evidence="2 4" id="KW-0808">Transferase</keyword>
<evidence type="ECO:0000313" key="5">
    <source>
        <dbReference type="Proteomes" id="UP000501830"/>
    </source>
</evidence>
<feature type="domain" description="Glycosyltransferase 2-like" evidence="3">
    <location>
        <begin position="6"/>
        <end position="167"/>
    </location>
</feature>
<dbReference type="GO" id="GO:0016757">
    <property type="term" value="F:glycosyltransferase activity"/>
    <property type="evidence" value="ECO:0007669"/>
    <property type="project" value="UniProtKB-KW"/>
</dbReference>
<dbReference type="AlphaFoldDB" id="A0A6G7WG86"/>
<dbReference type="KEGG" id="jpo:G7058_03540"/>
<dbReference type="InterPro" id="IPR029044">
    <property type="entry name" value="Nucleotide-diphossugar_trans"/>
</dbReference>
<keyword evidence="5" id="KW-1185">Reference proteome</keyword>
<evidence type="ECO:0000313" key="4">
    <source>
        <dbReference type="EMBL" id="QIK51208.1"/>
    </source>
</evidence>
<dbReference type="PANTHER" id="PTHR22916">
    <property type="entry name" value="GLYCOSYLTRANSFERASE"/>
    <property type="match status" value="1"/>
</dbReference>
<protein>
    <submittedName>
        <fullName evidence="4">Glycosyltransferase</fullName>
    </submittedName>
</protein>
<dbReference type="InterPro" id="IPR001173">
    <property type="entry name" value="Glyco_trans_2-like"/>
</dbReference>
<dbReference type="CDD" id="cd00761">
    <property type="entry name" value="Glyco_tranf_GTA_type"/>
    <property type="match status" value="1"/>
</dbReference>
<evidence type="ECO:0000256" key="1">
    <source>
        <dbReference type="ARBA" id="ARBA00022676"/>
    </source>
</evidence>
<gene>
    <name evidence="4" type="ORF">G7058_03540</name>
</gene>
<proteinExistence type="predicted"/>
<dbReference type="PANTHER" id="PTHR22916:SF51">
    <property type="entry name" value="GLYCOSYLTRANSFERASE EPSH-RELATED"/>
    <property type="match status" value="1"/>
</dbReference>
<dbReference type="Pfam" id="PF00535">
    <property type="entry name" value="Glycos_transf_2"/>
    <property type="match status" value="1"/>
</dbReference>